<dbReference type="AlphaFoldDB" id="A0A4D6M860"/>
<dbReference type="Gene3D" id="2.120.10.30">
    <property type="entry name" value="TolB, C-terminal domain"/>
    <property type="match status" value="2"/>
</dbReference>
<dbReference type="GO" id="GO:0016787">
    <property type="term" value="F:hydrolase activity"/>
    <property type="evidence" value="ECO:0007669"/>
    <property type="project" value="TreeGrafter"/>
</dbReference>
<evidence type="ECO:0000256" key="1">
    <source>
        <dbReference type="ARBA" id="ARBA00004116"/>
    </source>
</evidence>
<evidence type="ECO:0000256" key="6">
    <source>
        <dbReference type="SAM" id="SignalP"/>
    </source>
</evidence>
<evidence type="ECO:0000313" key="8">
    <source>
        <dbReference type="EMBL" id="QCD97013.1"/>
    </source>
</evidence>
<keyword evidence="3" id="KW-0926">Vacuole</keyword>
<reference evidence="8 9" key="1">
    <citation type="submission" date="2019-04" db="EMBL/GenBank/DDBJ databases">
        <title>An improved genome assembly and genetic linkage map for asparagus bean, Vigna unguiculata ssp. sesquipedialis.</title>
        <authorList>
            <person name="Xia Q."/>
            <person name="Zhang R."/>
            <person name="Dong Y."/>
        </authorList>
    </citation>
    <scope>NUCLEOTIDE SEQUENCE [LARGE SCALE GENOMIC DNA]</scope>
    <source>
        <tissue evidence="8">Leaf</tissue>
    </source>
</reference>
<evidence type="ECO:0000259" key="7">
    <source>
        <dbReference type="Pfam" id="PF03088"/>
    </source>
</evidence>
<dbReference type="GO" id="GO:0005773">
    <property type="term" value="C:vacuole"/>
    <property type="evidence" value="ECO:0007669"/>
    <property type="project" value="UniProtKB-SubCell"/>
</dbReference>
<dbReference type="FunFam" id="2.120.10.30:FF:000032">
    <property type="entry name" value="Protein STRICTOSIDINE SYNTHASE-LIKE 13"/>
    <property type="match status" value="2"/>
</dbReference>
<evidence type="ECO:0000256" key="4">
    <source>
        <dbReference type="ARBA" id="ARBA00022729"/>
    </source>
</evidence>
<dbReference type="Proteomes" id="UP000501690">
    <property type="component" value="Linkage Group LG6"/>
</dbReference>
<name>A0A4D6M860_VIGUN</name>
<dbReference type="EMBL" id="CP039350">
    <property type="protein sequence ID" value="QCD97013.1"/>
    <property type="molecule type" value="Genomic_DNA"/>
</dbReference>
<feature type="domain" description="Strictosidine synthase conserved region" evidence="7">
    <location>
        <begin position="572"/>
        <end position="659"/>
    </location>
</feature>
<evidence type="ECO:0000256" key="2">
    <source>
        <dbReference type="ARBA" id="ARBA00009191"/>
    </source>
</evidence>
<proteinExistence type="inferred from homology"/>
<dbReference type="InterPro" id="IPR018119">
    <property type="entry name" value="Strictosidine_synth_cons-reg"/>
</dbReference>
<comment type="similarity">
    <text evidence="2">Belongs to the strictosidine synthase family.</text>
</comment>
<accession>A0A4D6M860</accession>
<dbReference type="InterPro" id="IPR011042">
    <property type="entry name" value="6-blade_b-propeller_TolB-like"/>
</dbReference>
<dbReference type="PANTHER" id="PTHR10426">
    <property type="entry name" value="STRICTOSIDINE SYNTHASE-RELATED"/>
    <property type="match status" value="1"/>
</dbReference>
<sequence>MNPGLLAAATLLALLAITFSFFNPQALFSPPHLPGSKDHLHAARILHVAGAVGPESLVFDAHGGGPYTGVADGRILKWEGEQQGWTDFAFTSSNRSNCVRPFAPELEHVCGRPLGLKFDKKTGDLYIADAYLGLKVVGSEGGLASEVVTEVEGQPLHFTNDMDISEDEDVIYFTDSSTIFRRRQFMLVLLSGDRSGRLMKYDKSTKEVKVLLRDIAFPNGVALSKDGSFVLVAETTTCKILQLWLRGPKAGEVDTFVELPGFPDNIRRNSEGHFWVALHAKGSPFAKWVSSNPWAGKAMLKIGFNFKQLHSSVAGWKPHAAAVKLSDRGEILEVLEDCEGKTLKFISEVEEKDGKLWIASGTQTETQLPHPFLFPLQSTMRLQPHFAVAVAAFVATAWAVHMHSGVWKSGEDVEGMQDWQYEGVPIDGGVGPESFAFDPRGEGPYTGISDGSMGVEDPCAGFSGNIWFVANTVLLLPVQDTVVRKENEDGKVDKVVFGRNEECGGAYEEHPKKEHVCGRPLGLCFSKLSNELYIADAYNGLVVVGPNGGTPSRLISTLQEEDEEDEPLAFTNGLDVDQRTGAVYFTTSSSKYQRRNYISLILSKDKSGKLMKYEPESERLSIILNNLSFANGVALSKDSDYILIIETTTCRVLRYWLETPKAGTLEVFAQVPGFPDNIKRSPRGGFWVGIYSRREKFIQWILSYPWIGKVLLALPLDITKAYSYLAKLKRSSGMAIRLSEDGDILEVVEDKKWNKGRSISEVEEKDGILWVGSIDAPFVAKYNIHMTKEQVKGI</sequence>
<dbReference type="Pfam" id="PF03088">
    <property type="entry name" value="Str_synth"/>
    <property type="match status" value="2"/>
</dbReference>
<gene>
    <name evidence="8" type="ORF">DEO72_LG6g1723</name>
</gene>
<feature type="chain" id="PRO_5020030733" evidence="6">
    <location>
        <begin position="21"/>
        <end position="794"/>
    </location>
</feature>
<evidence type="ECO:0000256" key="3">
    <source>
        <dbReference type="ARBA" id="ARBA00022554"/>
    </source>
</evidence>
<organism evidence="8 9">
    <name type="scientific">Vigna unguiculata</name>
    <name type="common">Cowpea</name>
    <dbReference type="NCBI Taxonomy" id="3917"/>
    <lineage>
        <taxon>Eukaryota</taxon>
        <taxon>Viridiplantae</taxon>
        <taxon>Streptophyta</taxon>
        <taxon>Embryophyta</taxon>
        <taxon>Tracheophyta</taxon>
        <taxon>Spermatophyta</taxon>
        <taxon>Magnoliopsida</taxon>
        <taxon>eudicotyledons</taxon>
        <taxon>Gunneridae</taxon>
        <taxon>Pentapetalae</taxon>
        <taxon>rosids</taxon>
        <taxon>fabids</taxon>
        <taxon>Fabales</taxon>
        <taxon>Fabaceae</taxon>
        <taxon>Papilionoideae</taxon>
        <taxon>50 kb inversion clade</taxon>
        <taxon>NPAAA clade</taxon>
        <taxon>indigoferoid/millettioid clade</taxon>
        <taxon>Phaseoleae</taxon>
        <taxon>Vigna</taxon>
    </lineage>
</organism>
<keyword evidence="5" id="KW-0325">Glycoprotein</keyword>
<dbReference type="PANTHER" id="PTHR10426:SF69">
    <property type="entry name" value="PROTEIN STRICTOSIDINE SYNTHASE-LIKE 10"/>
    <property type="match status" value="1"/>
</dbReference>
<evidence type="ECO:0000256" key="5">
    <source>
        <dbReference type="ARBA" id="ARBA00023180"/>
    </source>
</evidence>
<feature type="signal peptide" evidence="6">
    <location>
        <begin position="1"/>
        <end position="20"/>
    </location>
</feature>
<dbReference type="SUPFAM" id="SSF63829">
    <property type="entry name" value="Calcium-dependent phosphotriesterase"/>
    <property type="match status" value="2"/>
</dbReference>
<dbReference type="GO" id="GO:0012505">
    <property type="term" value="C:endomembrane system"/>
    <property type="evidence" value="ECO:0007669"/>
    <property type="project" value="TreeGrafter"/>
</dbReference>
<evidence type="ECO:0000313" key="9">
    <source>
        <dbReference type="Proteomes" id="UP000501690"/>
    </source>
</evidence>
<keyword evidence="9" id="KW-1185">Reference proteome</keyword>
<comment type="subcellular location">
    <subcellularLocation>
        <location evidence="1">Vacuole</location>
    </subcellularLocation>
</comment>
<dbReference type="Pfam" id="PF20067">
    <property type="entry name" value="SSL_N"/>
    <property type="match status" value="1"/>
</dbReference>
<keyword evidence="4 6" id="KW-0732">Signal</keyword>
<protein>
    <submittedName>
        <fullName evidence="8">Strictosidine synthase</fullName>
    </submittedName>
</protein>
<feature type="domain" description="Strictosidine synthase conserved region" evidence="7">
    <location>
        <begin position="160"/>
        <end position="247"/>
    </location>
</feature>